<dbReference type="EMBL" id="MRZV01000330">
    <property type="protein sequence ID" value="PIK52398.1"/>
    <property type="molecule type" value="Genomic_DNA"/>
</dbReference>
<feature type="coiled-coil region" evidence="1">
    <location>
        <begin position="39"/>
        <end position="73"/>
    </location>
</feature>
<sequence length="144" mass="16462">MESPALENGIEYKNQAGNRAGTVTLERFKLVATNALLEHDDLQERYLQQQTELQELQAKLAETEASLWKLTNVSEKACIEMVNLHEDLETKIDVEQRCREEAEHYASKMVKENKKIIRENKEIKRKSMALLGQAGLNVFEISSG</sequence>
<proteinExistence type="predicted"/>
<keyword evidence="3" id="KW-1185">Reference proteome</keyword>
<keyword evidence="1" id="KW-0175">Coiled coil</keyword>
<evidence type="ECO:0000256" key="1">
    <source>
        <dbReference type="SAM" id="Coils"/>
    </source>
</evidence>
<dbReference type="PANTHER" id="PTHR46606:SF5">
    <property type="entry name" value="SHOOTIN-1"/>
    <property type="match status" value="1"/>
</dbReference>
<gene>
    <name evidence="2" type="ORF">BSL78_10710</name>
</gene>
<reference evidence="2 3" key="1">
    <citation type="journal article" date="2017" name="PLoS Biol.">
        <title>The sea cucumber genome provides insights into morphological evolution and visceral regeneration.</title>
        <authorList>
            <person name="Zhang X."/>
            <person name="Sun L."/>
            <person name="Yuan J."/>
            <person name="Sun Y."/>
            <person name="Gao Y."/>
            <person name="Zhang L."/>
            <person name="Li S."/>
            <person name="Dai H."/>
            <person name="Hamel J.F."/>
            <person name="Liu C."/>
            <person name="Yu Y."/>
            <person name="Liu S."/>
            <person name="Lin W."/>
            <person name="Guo K."/>
            <person name="Jin S."/>
            <person name="Xu P."/>
            <person name="Storey K.B."/>
            <person name="Huan P."/>
            <person name="Zhang T."/>
            <person name="Zhou Y."/>
            <person name="Zhang J."/>
            <person name="Lin C."/>
            <person name="Li X."/>
            <person name="Xing L."/>
            <person name="Huo D."/>
            <person name="Sun M."/>
            <person name="Wang L."/>
            <person name="Mercier A."/>
            <person name="Li F."/>
            <person name="Yang H."/>
            <person name="Xiang J."/>
        </authorList>
    </citation>
    <scope>NUCLEOTIDE SEQUENCE [LARGE SCALE GENOMIC DNA]</scope>
    <source>
        <strain evidence="2">Shaxun</strain>
        <tissue evidence="2">Muscle</tissue>
    </source>
</reference>
<dbReference type="GO" id="GO:0048812">
    <property type="term" value="P:neuron projection morphogenesis"/>
    <property type="evidence" value="ECO:0007669"/>
    <property type="project" value="TreeGrafter"/>
</dbReference>
<dbReference type="GO" id="GO:0031252">
    <property type="term" value="C:cell leading edge"/>
    <property type="evidence" value="ECO:0007669"/>
    <property type="project" value="TreeGrafter"/>
</dbReference>
<evidence type="ECO:0000313" key="3">
    <source>
        <dbReference type="Proteomes" id="UP000230750"/>
    </source>
</evidence>
<evidence type="ECO:0000313" key="2">
    <source>
        <dbReference type="EMBL" id="PIK52398.1"/>
    </source>
</evidence>
<accession>A0A2G8KWL1</accession>
<dbReference type="AlphaFoldDB" id="A0A2G8KWL1"/>
<protein>
    <submittedName>
        <fullName evidence="2">Uncharacterized protein</fullName>
    </submittedName>
</protein>
<dbReference type="InterPro" id="IPR024849">
    <property type="entry name" value="Shootin-1"/>
</dbReference>
<organism evidence="2 3">
    <name type="scientific">Stichopus japonicus</name>
    <name type="common">Sea cucumber</name>
    <dbReference type="NCBI Taxonomy" id="307972"/>
    <lineage>
        <taxon>Eukaryota</taxon>
        <taxon>Metazoa</taxon>
        <taxon>Echinodermata</taxon>
        <taxon>Eleutherozoa</taxon>
        <taxon>Echinozoa</taxon>
        <taxon>Holothuroidea</taxon>
        <taxon>Aspidochirotacea</taxon>
        <taxon>Aspidochirotida</taxon>
        <taxon>Stichopodidae</taxon>
        <taxon>Apostichopus</taxon>
    </lineage>
</organism>
<dbReference type="GO" id="GO:0044295">
    <property type="term" value="C:axonal growth cone"/>
    <property type="evidence" value="ECO:0007669"/>
    <property type="project" value="TreeGrafter"/>
</dbReference>
<dbReference type="PANTHER" id="PTHR46606">
    <property type="entry name" value="SHOOTIN-1"/>
    <property type="match status" value="1"/>
</dbReference>
<dbReference type="Proteomes" id="UP000230750">
    <property type="component" value="Unassembled WGS sequence"/>
</dbReference>
<dbReference type="GO" id="GO:2001224">
    <property type="term" value="P:positive regulation of neuron migration"/>
    <property type="evidence" value="ECO:0007669"/>
    <property type="project" value="TreeGrafter"/>
</dbReference>
<dbReference type="GO" id="GO:0005737">
    <property type="term" value="C:cytoplasm"/>
    <property type="evidence" value="ECO:0007669"/>
    <property type="project" value="TreeGrafter"/>
</dbReference>
<comment type="caution">
    <text evidence="2">The sequence shown here is derived from an EMBL/GenBank/DDBJ whole genome shotgun (WGS) entry which is preliminary data.</text>
</comment>
<name>A0A2G8KWL1_STIJA</name>